<keyword evidence="3" id="KW-1185">Reference proteome</keyword>
<reference evidence="2" key="1">
    <citation type="submission" date="2016-01" db="EMBL/GenBank/DDBJ databases">
        <authorList>
            <person name="Mcilroy J.S."/>
            <person name="Karst M S."/>
            <person name="Albertsen M."/>
        </authorList>
    </citation>
    <scope>NUCLEOTIDE SEQUENCE</scope>
    <source>
        <strain evidence="2">Cfx-K</strain>
    </source>
</reference>
<evidence type="ECO:0000313" key="2">
    <source>
        <dbReference type="EMBL" id="CUS05409.2"/>
    </source>
</evidence>
<evidence type="ECO:0000256" key="1">
    <source>
        <dbReference type="SAM" id="Phobius"/>
    </source>
</evidence>
<dbReference type="EMBL" id="LN890655">
    <property type="protein sequence ID" value="CUS05409.2"/>
    <property type="molecule type" value="Genomic_DNA"/>
</dbReference>
<dbReference type="RefSeq" id="WP_157913260.1">
    <property type="nucleotide sequence ID" value="NZ_LN890655.1"/>
</dbReference>
<dbReference type="Proteomes" id="UP000215027">
    <property type="component" value="Chromosome I"/>
</dbReference>
<organism evidence="2 3">
    <name type="scientific">Candidatus Promineifilum breve</name>
    <dbReference type="NCBI Taxonomy" id="1806508"/>
    <lineage>
        <taxon>Bacteria</taxon>
        <taxon>Bacillati</taxon>
        <taxon>Chloroflexota</taxon>
        <taxon>Ardenticatenia</taxon>
        <taxon>Candidatus Promineifilales</taxon>
        <taxon>Candidatus Promineifilaceae</taxon>
        <taxon>Candidatus Promineifilum</taxon>
    </lineage>
</organism>
<accession>A0A160T732</accession>
<feature type="transmembrane region" description="Helical" evidence="1">
    <location>
        <begin position="105"/>
        <end position="126"/>
    </location>
</feature>
<protein>
    <submittedName>
        <fullName evidence="2">Uncharacterized protein</fullName>
    </submittedName>
</protein>
<proteinExistence type="predicted"/>
<evidence type="ECO:0000313" key="3">
    <source>
        <dbReference type="Proteomes" id="UP000215027"/>
    </source>
</evidence>
<sequence length="146" mass="14897">MASKPSERAAVVATIDPASLTANTYVSDWVDASKFEQLLAIILLGAMTTNGTFNAKLVQSKASDGSNPADITGKAVTELTAAGTDSNKQVLINLRGDELTEGYRYVALSVTTAVAATIAGAAILGFNPDYGPASGSDLASVDEIVG</sequence>
<keyword evidence="1" id="KW-0812">Transmembrane</keyword>
<dbReference type="KEGG" id="pbf:CFX0092_A3531"/>
<keyword evidence="1" id="KW-0472">Membrane</keyword>
<keyword evidence="1" id="KW-1133">Transmembrane helix</keyword>
<name>A0A160T732_9CHLR</name>
<dbReference type="OrthoDB" id="7565054at2"/>
<dbReference type="AlphaFoldDB" id="A0A160T732"/>
<gene>
    <name evidence="2" type="ORF">CFX0092_A3531</name>
</gene>